<reference evidence="3" key="1">
    <citation type="journal article" date="2023" name="Mol. Phylogenet. Evol.">
        <title>Genome-scale phylogeny and comparative genomics of the fungal order Sordariales.</title>
        <authorList>
            <person name="Hensen N."/>
            <person name="Bonometti L."/>
            <person name="Westerberg I."/>
            <person name="Brannstrom I.O."/>
            <person name="Guillou S."/>
            <person name="Cros-Aarteil S."/>
            <person name="Calhoun S."/>
            <person name="Haridas S."/>
            <person name="Kuo A."/>
            <person name="Mondo S."/>
            <person name="Pangilinan J."/>
            <person name="Riley R."/>
            <person name="LaButti K."/>
            <person name="Andreopoulos B."/>
            <person name="Lipzen A."/>
            <person name="Chen C."/>
            <person name="Yan M."/>
            <person name="Daum C."/>
            <person name="Ng V."/>
            <person name="Clum A."/>
            <person name="Steindorff A."/>
            <person name="Ohm R.A."/>
            <person name="Martin F."/>
            <person name="Silar P."/>
            <person name="Natvig D.O."/>
            <person name="Lalanne C."/>
            <person name="Gautier V."/>
            <person name="Ament-Velasquez S.L."/>
            <person name="Kruys A."/>
            <person name="Hutchinson M.I."/>
            <person name="Powell A.J."/>
            <person name="Barry K."/>
            <person name="Miller A.N."/>
            <person name="Grigoriev I.V."/>
            <person name="Debuchy R."/>
            <person name="Gladieux P."/>
            <person name="Hiltunen Thoren M."/>
            <person name="Johannesson H."/>
        </authorList>
    </citation>
    <scope>NUCLEOTIDE SEQUENCE</scope>
    <source>
        <strain evidence="3">CBS 168.71</strain>
    </source>
</reference>
<keyword evidence="2" id="KW-0812">Transmembrane</keyword>
<organism evidence="3 4">
    <name type="scientific">Chaetomium fimeti</name>
    <dbReference type="NCBI Taxonomy" id="1854472"/>
    <lineage>
        <taxon>Eukaryota</taxon>
        <taxon>Fungi</taxon>
        <taxon>Dikarya</taxon>
        <taxon>Ascomycota</taxon>
        <taxon>Pezizomycotina</taxon>
        <taxon>Sordariomycetes</taxon>
        <taxon>Sordariomycetidae</taxon>
        <taxon>Sordariales</taxon>
        <taxon>Chaetomiaceae</taxon>
        <taxon>Chaetomium</taxon>
    </lineage>
</organism>
<feature type="transmembrane region" description="Helical" evidence="2">
    <location>
        <begin position="80"/>
        <end position="99"/>
    </location>
</feature>
<accession>A0AAE0LWJ9</accession>
<feature type="transmembrane region" description="Helical" evidence="2">
    <location>
        <begin position="150"/>
        <end position="171"/>
    </location>
</feature>
<feature type="transmembrane region" description="Helical" evidence="2">
    <location>
        <begin position="55"/>
        <end position="73"/>
    </location>
</feature>
<dbReference type="GeneID" id="87842063"/>
<feature type="compositionally biased region" description="Low complexity" evidence="1">
    <location>
        <begin position="211"/>
        <end position="221"/>
    </location>
</feature>
<dbReference type="Proteomes" id="UP001278766">
    <property type="component" value="Unassembled WGS sequence"/>
</dbReference>
<keyword evidence="4" id="KW-1185">Reference proteome</keyword>
<feature type="region of interest" description="Disordered" evidence="1">
    <location>
        <begin position="271"/>
        <end position="290"/>
    </location>
</feature>
<dbReference type="EMBL" id="JAUEPN010000002">
    <property type="protein sequence ID" value="KAK3299314.1"/>
    <property type="molecule type" value="Genomic_DNA"/>
</dbReference>
<comment type="caution">
    <text evidence="3">The sequence shown here is derived from an EMBL/GenBank/DDBJ whole genome shotgun (WGS) entry which is preliminary data.</text>
</comment>
<evidence type="ECO:0000256" key="2">
    <source>
        <dbReference type="SAM" id="Phobius"/>
    </source>
</evidence>
<evidence type="ECO:0000313" key="3">
    <source>
        <dbReference type="EMBL" id="KAK3299314.1"/>
    </source>
</evidence>
<keyword evidence="2" id="KW-0472">Membrane</keyword>
<dbReference type="AlphaFoldDB" id="A0AAE0LWJ9"/>
<sequence>MGAGTGIALRGLQFFLRAIQFCCAAIVLALFSYFLATLHNHGMSIGVWVRAVEGISGVAVLYTILALLMLCCIPGRSFPSFVMMVLDVAFIGGFIYIAAVNRGGASSCSGEVDTAFGKGNADTNVVDNGNGGFTALPSLRQACKMETACLAVSIVAVILFALTPFISLALVRHRRKEMRIGPSPDNDYTEGYGGRKRFNFFGFGRKRDANADPANDPNALPEHSTPDDLRHSYATEQTRVGSSAGAGGGGYGGLGNGSSKYGNAGDNIPMGNYSNTGTGYRYENNGGVYR</sequence>
<evidence type="ECO:0000256" key="1">
    <source>
        <dbReference type="SAM" id="MobiDB-lite"/>
    </source>
</evidence>
<feature type="region of interest" description="Disordered" evidence="1">
    <location>
        <begin position="210"/>
        <end position="229"/>
    </location>
</feature>
<proteinExistence type="predicted"/>
<name>A0AAE0LWJ9_9PEZI</name>
<gene>
    <name evidence="3" type="ORF">B0H64DRAFT_415660</name>
</gene>
<feature type="transmembrane region" description="Helical" evidence="2">
    <location>
        <begin position="14"/>
        <end position="35"/>
    </location>
</feature>
<dbReference type="RefSeq" id="XP_062662828.1">
    <property type="nucleotide sequence ID" value="XM_062805115.1"/>
</dbReference>
<evidence type="ECO:0000313" key="4">
    <source>
        <dbReference type="Proteomes" id="UP001278766"/>
    </source>
</evidence>
<protein>
    <recommendedName>
        <fullName evidence="5">MARVEL domain-containing protein</fullName>
    </recommendedName>
</protein>
<reference evidence="3" key="2">
    <citation type="submission" date="2023-06" db="EMBL/GenBank/DDBJ databases">
        <authorList>
            <consortium name="Lawrence Berkeley National Laboratory"/>
            <person name="Haridas S."/>
            <person name="Hensen N."/>
            <person name="Bonometti L."/>
            <person name="Westerberg I."/>
            <person name="Brannstrom I.O."/>
            <person name="Guillou S."/>
            <person name="Cros-Aarteil S."/>
            <person name="Calhoun S."/>
            <person name="Kuo A."/>
            <person name="Mondo S."/>
            <person name="Pangilinan J."/>
            <person name="Riley R."/>
            <person name="Labutti K."/>
            <person name="Andreopoulos B."/>
            <person name="Lipzen A."/>
            <person name="Chen C."/>
            <person name="Yanf M."/>
            <person name="Daum C."/>
            <person name="Ng V."/>
            <person name="Clum A."/>
            <person name="Steindorff A."/>
            <person name="Ohm R."/>
            <person name="Martin F."/>
            <person name="Silar P."/>
            <person name="Natvig D."/>
            <person name="Lalanne C."/>
            <person name="Gautier V."/>
            <person name="Ament-Velasquez S.L."/>
            <person name="Kruys A."/>
            <person name="Hutchinson M.I."/>
            <person name="Powell A.J."/>
            <person name="Barry K."/>
            <person name="Miller A.N."/>
            <person name="Grigoriev I.V."/>
            <person name="Debuchy R."/>
            <person name="Gladieux P."/>
            <person name="Thoren M.H."/>
            <person name="Johannesson H."/>
        </authorList>
    </citation>
    <scope>NUCLEOTIDE SEQUENCE</scope>
    <source>
        <strain evidence="3">CBS 168.71</strain>
    </source>
</reference>
<evidence type="ECO:0008006" key="5">
    <source>
        <dbReference type="Google" id="ProtNLM"/>
    </source>
</evidence>
<keyword evidence="2" id="KW-1133">Transmembrane helix</keyword>